<evidence type="ECO:0000313" key="1">
    <source>
        <dbReference type="EMBL" id="ASJ76720.1"/>
    </source>
</evidence>
<dbReference type="Proteomes" id="UP000250079">
    <property type="component" value="Chromosome"/>
</dbReference>
<evidence type="ECO:0008006" key="3">
    <source>
        <dbReference type="Google" id="ProtNLM"/>
    </source>
</evidence>
<dbReference type="InterPro" id="IPR045372">
    <property type="entry name" value="YidB"/>
</dbReference>
<keyword evidence="2" id="KW-1185">Reference proteome</keyword>
<dbReference type="InterPro" id="IPR027405">
    <property type="entry name" value="YidB-like"/>
</dbReference>
<protein>
    <recommendedName>
        <fullName evidence="3">DUF937 domain-containing protein</fullName>
    </recommendedName>
</protein>
<dbReference type="KEGG" id="gai:IMCC3135_33380"/>
<reference evidence="1 2" key="1">
    <citation type="submission" date="2016-12" db="EMBL/GenBank/DDBJ databases">
        <authorList>
            <person name="Song W.-J."/>
            <person name="Kurnit D.M."/>
        </authorList>
    </citation>
    <scope>NUCLEOTIDE SEQUENCE [LARGE SCALE GENOMIC DNA]</scope>
    <source>
        <strain evidence="1 2">IMCC3135</strain>
    </source>
</reference>
<dbReference type="Pfam" id="PF20159">
    <property type="entry name" value="YidB"/>
    <property type="match status" value="1"/>
</dbReference>
<name>A0A2Z2P5E6_9GAMM</name>
<evidence type="ECO:0000313" key="2">
    <source>
        <dbReference type="Proteomes" id="UP000250079"/>
    </source>
</evidence>
<dbReference type="SUPFAM" id="SSF140804">
    <property type="entry name" value="YidB-like"/>
    <property type="match status" value="1"/>
</dbReference>
<dbReference type="OrthoDB" id="5957313at2"/>
<dbReference type="RefSeq" id="WP_088921463.1">
    <property type="nucleotide sequence ID" value="NZ_CP018632.1"/>
</dbReference>
<dbReference type="AlphaFoldDB" id="A0A2Z2P5E6"/>
<organism evidence="1 2">
    <name type="scientific">Granulosicoccus antarcticus IMCC3135</name>
    <dbReference type="NCBI Taxonomy" id="1192854"/>
    <lineage>
        <taxon>Bacteria</taxon>
        <taxon>Pseudomonadati</taxon>
        <taxon>Pseudomonadota</taxon>
        <taxon>Gammaproteobacteria</taxon>
        <taxon>Chromatiales</taxon>
        <taxon>Granulosicoccaceae</taxon>
        <taxon>Granulosicoccus</taxon>
    </lineage>
</organism>
<gene>
    <name evidence="1" type="ORF">IMCC3135_33380</name>
</gene>
<proteinExistence type="predicted"/>
<dbReference type="EMBL" id="CP018632">
    <property type="protein sequence ID" value="ASJ76720.1"/>
    <property type="molecule type" value="Genomic_DNA"/>
</dbReference>
<dbReference type="Gene3D" id="1.10.10.690">
    <property type="entry name" value="YidB-like"/>
    <property type="match status" value="1"/>
</dbReference>
<accession>A0A2Z2P5E6</accession>
<sequence length="133" mass="13445">MDFLKMGQELLGDKMGDMGGIMDALSGLTDGNGLDLAGITDKLKEGGLGDQLTSWLGDGENAPISADQITNALGADKIGELASKLGVDAGAAAETLSQAVPSLMDKFSSGGNLLESVTGGNDPLDMLKGFLGK</sequence>